<organism evidence="8 9">
    <name type="scientific">Phenylobacterium hankyongense</name>
    <dbReference type="NCBI Taxonomy" id="1813876"/>
    <lineage>
        <taxon>Bacteria</taxon>
        <taxon>Pseudomonadati</taxon>
        <taxon>Pseudomonadota</taxon>
        <taxon>Alphaproteobacteria</taxon>
        <taxon>Caulobacterales</taxon>
        <taxon>Caulobacteraceae</taxon>
        <taxon>Phenylobacterium</taxon>
    </lineage>
</organism>
<dbReference type="GO" id="GO:0005886">
    <property type="term" value="C:plasma membrane"/>
    <property type="evidence" value="ECO:0007669"/>
    <property type="project" value="UniProtKB-SubCell"/>
</dbReference>
<keyword evidence="5 6" id="KW-0472">Membrane</keyword>
<name>A0A328B757_9CAUL</name>
<sequence>MVLGAVGGGAWITATELRLRAVRRSRLQVSSGPTAETRPSGGAVAGQLVSAVRRLGQQSAVRDPAKLSVLRNRLMQAGFYNREAPVIYLGIKAAALVVATLGVVLTLPLIIGGKAGLGGLAAAVVLSGVAMLGPEQVLKTRRVSREREYSDGFPDMLDLLVASVEAGLSLDASVTRVTDELARRYPNLTVHLRILVLELRAGRARKDAWTGFADRLGIDDARALATMLRQAEEMGTSLGETLSVFSRDMRSTRMLRAEEKALALSAKLTVPLIMFIFPCLLGALMLPAVARLMHVFGKH</sequence>
<dbReference type="AlphaFoldDB" id="A0A328B757"/>
<dbReference type="EMBL" id="QFYP01000001">
    <property type="protein sequence ID" value="RAK61674.1"/>
    <property type="molecule type" value="Genomic_DNA"/>
</dbReference>
<dbReference type="OrthoDB" id="9810662at2"/>
<reference evidence="9" key="1">
    <citation type="submission" date="2018-05" db="EMBL/GenBank/DDBJ databases">
        <authorList>
            <person name="Li X."/>
        </authorList>
    </citation>
    <scope>NUCLEOTIDE SEQUENCE [LARGE SCALE GENOMIC DNA]</scope>
    <source>
        <strain evidence="9">HKS-05</strain>
    </source>
</reference>
<dbReference type="InterPro" id="IPR018076">
    <property type="entry name" value="T2SS_GspF_dom"/>
</dbReference>
<dbReference type="PANTHER" id="PTHR35007">
    <property type="entry name" value="INTEGRAL MEMBRANE PROTEIN-RELATED"/>
    <property type="match status" value="1"/>
</dbReference>
<evidence type="ECO:0000256" key="1">
    <source>
        <dbReference type="ARBA" id="ARBA00004651"/>
    </source>
</evidence>
<dbReference type="PANTHER" id="PTHR35007:SF2">
    <property type="entry name" value="PILUS ASSEMBLE PROTEIN"/>
    <property type="match status" value="1"/>
</dbReference>
<evidence type="ECO:0000313" key="8">
    <source>
        <dbReference type="EMBL" id="RAK61674.1"/>
    </source>
</evidence>
<keyword evidence="2" id="KW-1003">Cell membrane</keyword>
<comment type="subcellular location">
    <subcellularLocation>
        <location evidence="1">Cell membrane</location>
        <topology evidence="1">Multi-pass membrane protein</topology>
    </subcellularLocation>
</comment>
<feature type="transmembrane region" description="Helical" evidence="6">
    <location>
        <begin position="261"/>
        <end position="286"/>
    </location>
</feature>
<evidence type="ECO:0000256" key="2">
    <source>
        <dbReference type="ARBA" id="ARBA00022475"/>
    </source>
</evidence>
<evidence type="ECO:0000256" key="5">
    <source>
        <dbReference type="ARBA" id="ARBA00023136"/>
    </source>
</evidence>
<evidence type="ECO:0000256" key="6">
    <source>
        <dbReference type="SAM" id="Phobius"/>
    </source>
</evidence>
<feature type="transmembrane region" description="Helical" evidence="6">
    <location>
        <begin position="86"/>
        <end position="111"/>
    </location>
</feature>
<keyword evidence="3 6" id="KW-0812">Transmembrane</keyword>
<evidence type="ECO:0000259" key="7">
    <source>
        <dbReference type="Pfam" id="PF00482"/>
    </source>
</evidence>
<keyword evidence="4 6" id="KW-1133">Transmembrane helix</keyword>
<gene>
    <name evidence="8" type="ORF">DJ021_03795</name>
</gene>
<evidence type="ECO:0000256" key="3">
    <source>
        <dbReference type="ARBA" id="ARBA00022692"/>
    </source>
</evidence>
<feature type="domain" description="Type II secretion system protein GspF" evidence="7">
    <location>
        <begin position="157"/>
        <end position="285"/>
    </location>
</feature>
<dbReference type="Pfam" id="PF00482">
    <property type="entry name" value="T2SSF"/>
    <property type="match status" value="1"/>
</dbReference>
<feature type="transmembrane region" description="Helical" evidence="6">
    <location>
        <begin position="117"/>
        <end position="138"/>
    </location>
</feature>
<protein>
    <submittedName>
        <fullName evidence="8">Type II secretion system F family protein</fullName>
    </submittedName>
</protein>
<keyword evidence="9" id="KW-1185">Reference proteome</keyword>
<comment type="caution">
    <text evidence="8">The sequence shown here is derived from an EMBL/GenBank/DDBJ whole genome shotgun (WGS) entry which is preliminary data.</text>
</comment>
<accession>A0A328B757</accession>
<evidence type="ECO:0000313" key="9">
    <source>
        <dbReference type="Proteomes" id="UP000249842"/>
    </source>
</evidence>
<evidence type="ECO:0000256" key="4">
    <source>
        <dbReference type="ARBA" id="ARBA00022989"/>
    </source>
</evidence>
<proteinExistence type="predicted"/>
<dbReference type="Proteomes" id="UP000249842">
    <property type="component" value="Unassembled WGS sequence"/>
</dbReference>